<reference evidence="3 4" key="2">
    <citation type="submission" date="2024-05" db="EMBL/GenBank/DDBJ databases">
        <authorList>
            <person name="Chen Y."/>
            <person name="Shah S."/>
            <person name="Dougan E. K."/>
            <person name="Thang M."/>
            <person name="Chan C."/>
        </authorList>
    </citation>
    <scope>NUCLEOTIDE SEQUENCE [LARGE SCALE GENOMIC DNA]</scope>
</reference>
<dbReference type="OrthoDB" id="407019at2759"/>
<gene>
    <name evidence="2" type="ORF">C1SCF055_LOCUS22050</name>
</gene>
<comment type="caution">
    <text evidence="2">The sequence shown here is derived from an EMBL/GenBank/DDBJ whole genome shotgun (WGS) entry which is preliminary data.</text>
</comment>
<dbReference type="AlphaFoldDB" id="A0A9P1G0L8"/>
<feature type="domain" description="SGNH hydrolase-type esterase" evidence="1">
    <location>
        <begin position="16"/>
        <end position="221"/>
    </location>
</feature>
<protein>
    <submittedName>
        <fullName evidence="3">Receptor-type tyrosine-protein phosphatase F</fullName>
    </submittedName>
</protein>
<name>A0A9P1G0L8_9DINO</name>
<keyword evidence="4" id="KW-1185">Reference proteome</keyword>
<dbReference type="InterPro" id="IPR036514">
    <property type="entry name" value="SGNH_hydro_sf"/>
</dbReference>
<dbReference type="CDD" id="cd00229">
    <property type="entry name" value="SGNH_hydrolase"/>
    <property type="match status" value="1"/>
</dbReference>
<organism evidence="2">
    <name type="scientific">Cladocopium goreaui</name>
    <dbReference type="NCBI Taxonomy" id="2562237"/>
    <lineage>
        <taxon>Eukaryota</taxon>
        <taxon>Sar</taxon>
        <taxon>Alveolata</taxon>
        <taxon>Dinophyceae</taxon>
        <taxon>Suessiales</taxon>
        <taxon>Symbiodiniaceae</taxon>
        <taxon>Cladocopium</taxon>
    </lineage>
</organism>
<dbReference type="EMBL" id="CAMXCT030002080">
    <property type="protein sequence ID" value="CAL4782805.1"/>
    <property type="molecule type" value="Genomic_DNA"/>
</dbReference>
<sequence length="382" mass="43471">MAAPYTSECPLRFAVVGDSWVTEVDVLPDGRRQPKSLSANALKDVLQQRMGHVDFTVAGFPGLTTWAMHDICTSCTLRHAATLSAGCYSVGRYPAASQCELEGLPVIQDPCSVIEDIDVAVILVGSNDLLNAGPYIDQWSQEILWNLKTVRATLRERGIEVLICSLYLSEEQKHDDPYREVVRKKMNRKLKRHGEVIDLDSLFGKYDPALWRDGYHLNDMGCDHFGKLLGHYLVRRFGQFPTAHVNGKDMLQVHCDGAHFMPRLLAGSYEPIGKMLRGKKVYKKFGGPGSQDVFIFYCDSRWGRKWRGWYIGPDVHLRRSSWAFHPGPSLGIDGWWTHGRGLPRWASTRVRVTRKRRQVKCKRIVLSKSYWEQKALRRVNAG</sequence>
<keyword evidence="3" id="KW-0675">Receptor</keyword>
<evidence type="ECO:0000313" key="2">
    <source>
        <dbReference type="EMBL" id="CAI3995493.1"/>
    </source>
</evidence>
<dbReference type="Proteomes" id="UP001152797">
    <property type="component" value="Unassembled WGS sequence"/>
</dbReference>
<dbReference type="EMBL" id="CAMXCT010002080">
    <property type="protein sequence ID" value="CAI3995493.1"/>
    <property type="molecule type" value="Genomic_DNA"/>
</dbReference>
<dbReference type="Pfam" id="PF13472">
    <property type="entry name" value="Lipase_GDSL_2"/>
    <property type="match status" value="1"/>
</dbReference>
<evidence type="ECO:0000259" key="1">
    <source>
        <dbReference type="Pfam" id="PF13472"/>
    </source>
</evidence>
<evidence type="ECO:0000313" key="3">
    <source>
        <dbReference type="EMBL" id="CAL4782805.1"/>
    </source>
</evidence>
<proteinExistence type="predicted"/>
<dbReference type="InterPro" id="IPR013830">
    <property type="entry name" value="SGNH_hydro"/>
</dbReference>
<dbReference type="EMBL" id="CAMXCT020002080">
    <property type="protein sequence ID" value="CAL1148868.1"/>
    <property type="molecule type" value="Genomic_DNA"/>
</dbReference>
<evidence type="ECO:0000313" key="4">
    <source>
        <dbReference type="Proteomes" id="UP001152797"/>
    </source>
</evidence>
<accession>A0A9P1G0L8</accession>
<dbReference type="Gene3D" id="3.40.50.1110">
    <property type="entry name" value="SGNH hydrolase"/>
    <property type="match status" value="1"/>
</dbReference>
<dbReference type="SUPFAM" id="SSF52266">
    <property type="entry name" value="SGNH hydrolase"/>
    <property type="match status" value="1"/>
</dbReference>
<reference evidence="2" key="1">
    <citation type="submission" date="2022-10" db="EMBL/GenBank/DDBJ databases">
        <authorList>
            <person name="Chen Y."/>
            <person name="Dougan E. K."/>
            <person name="Chan C."/>
            <person name="Rhodes N."/>
            <person name="Thang M."/>
        </authorList>
    </citation>
    <scope>NUCLEOTIDE SEQUENCE</scope>
</reference>